<dbReference type="GO" id="GO:0004340">
    <property type="term" value="F:glucokinase activity"/>
    <property type="evidence" value="ECO:0007669"/>
    <property type="project" value="UniProtKB-EC"/>
</dbReference>
<name>A0A286RIM2_9BACT</name>
<keyword evidence="2" id="KW-0812">Transmembrane</keyword>
<dbReference type="AlphaFoldDB" id="A0A286RIM2"/>
<keyword evidence="3" id="KW-0808">Transferase</keyword>
<dbReference type="InterPro" id="IPR043129">
    <property type="entry name" value="ATPase_NBD"/>
</dbReference>
<dbReference type="Gene3D" id="3.30.420.40">
    <property type="match status" value="2"/>
</dbReference>
<dbReference type="PANTHER" id="PTHR18964:SF149">
    <property type="entry name" value="BIFUNCTIONAL UDP-N-ACETYLGLUCOSAMINE 2-EPIMERASE_N-ACETYLMANNOSAMINE KINASE"/>
    <property type="match status" value="1"/>
</dbReference>
<keyword evidence="2" id="KW-0472">Membrane</keyword>
<sequence length="345" mass="36364">MAPAVKPIPLNRAIPPFYVGIDLGGTSTKVGLVDDLGRPVCHSREFATLVENGPQDWIQRVSETTTEMIQSSGLEPTEIARIGLGCPGILDLGTGVMVNPTNFPGWGGFPIRDRLADACGMPVAMANDASAAAYGELWIGSGRGFNSLVFLTLGTGVGCGVIIGDLIIEGEHGHGTECGHILVDPSDTAPICSCGKRGHLESFASATGLIRRAKDRIAAGKAPALAERISQGEKLTPLLIAQLAENGDEPSLELVLETAYYLGLGIVTLLHTFDPTGLLLGGAMTFGGMKSPVGRQFLQRIREEVRQRAFPTLAEKVVIRFAALGGDAGFIGAAGIARLEQRKRR</sequence>
<keyword evidence="4" id="KW-1185">Reference proteome</keyword>
<dbReference type="PROSITE" id="PS01125">
    <property type="entry name" value="ROK"/>
    <property type="match status" value="1"/>
</dbReference>
<keyword evidence="2" id="KW-1133">Transmembrane helix</keyword>
<dbReference type="Proteomes" id="UP000215086">
    <property type="component" value="Chromosome"/>
</dbReference>
<dbReference type="Pfam" id="PF00480">
    <property type="entry name" value="ROK"/>
    <property type="match status" value="1"/>
</dbReference>
<dbReference type="RefSeq" id="WP_095415753.1">
    <property type="nucleotide sequence ID" value="NZ_CP018477.1"/>
</dbReference>
<evidence type="ECO:0000256" key="1">
    <source>
        <dbReference type="ARBA" id="ARBA00006479"/>
    </source>
</evidence>
<dbReference type="KEGG" id="ttf:THTE_3207"/>
<dbReference type="InterPro" id="IPR049874">
    <property type="entry name" value="ROK_cs"/>
</dbReference>
<proteinExistence type="inferred from homology"/>
<dbReference type="PANTHER" id="PTHR18964">
    <property type="entry name" value="ROK (REPRESSOR, ORF, KINASE) FAMILY"/>
    <property type="match status" value="1"/>
</dbReference>
<evidence type="ECO:0000313" key="3">
    <source>
        <dbReference type="EMBL" id="ASV75809.1"/>
    </source>
</evidence>
<gene>
    <name evidence="3" type="ORF">THTE_3207</name>
</gene>
<accession>A0A286RIM2</accession>
<reference evidence="3 4" key="1">
    <citation type="journal article" name="Front. Microbiol.">
        <title>Sugar Metabolism of the First Thermophilic Planctomycete Thermogutta terrifontis: Comparative Genomic and Transcriptomic Approaches.</title>
        <authorList>
            <person name="Elcheninov A.G."/>
            <person name="Menzel P."/>
            <person name="Gudbergsdottir S.R."/>
            <person name="Slesarev A.I."/>
            <person name="Kadnikov V.V."/>
            <person name="Krogh A."/>
            <person name="Bonch-Osmolovskaya E.A."/>
            <person name="Peng X."/>
            <person name="Kublanov I.V."/>
        </authorList>
    </citation>
    <scope>NUCLEOTIDE SEQUENCE [LARGE SCALE GENOMIC DNA]</scope>
    <source>
        <strain evidence="3 4">R1</strain>
    </source>
</reference>
<dbReference type="InterPro" id="IPR000600">
    <property type="entry name" value="ROK"/>
</dbReference>
<keyword evidence="3" id="KW-0418">Kinase</keyword>
<dbReference type="SUPFAM" id="SSF53067">
    <property type="entry name" value="Actin-like ATPase domain"/>
    <property type="match status" value="1"/>
</dbReference>
<comment type="similarity">
    <text evidence="1">Belongs to the ROK (NagC/XylR) family.</text>
</comment>
<organism evidence="3 4">
    <name type="scientific">Thermogutta terrifontis</name>
    <dbReference type="NCBI Taxonomy" id="1331910"/>
    <lineage>
        <taxon>Bacteria</taxon>
        <taxon>Pseudomonadati</taxon>
        <taxon>Planctomycetota</taxon>
        <taxon>Planctomycetia</taxon>
        <taxon>Pirellulales</taxon>
        <taxon>Thermoguttaceae</taxon>
        <taxon>Thermogutta</taxon>
    </lineage>
</organism>
<dbReference type="OrthoDB" id="9795247at2"/>
<protein>
    <submittedName>
        <fullName evidence="3">Glucokinase</fullName>
        <ecNumber evidence="3">2.7.1.2</ecNumber>
    </submittedName>
</protein>
<evidence type="ECO:0000313" key="4">
    <source>
        <dbReference type="Proteomes" id="UP000215086"/>
    </source>
</evidence>
<dbReference type="EMBL" id="CP018477">
    <property type="protein sequence ID" value="ASV75809.1"/>
    <property type="molecule type" value="Genomic_DNA"/>
</dbReference>
<dbReference type="EC" id="2.7.1.2" evidence="3"/>
<evidence type="ECO:0000256" key="2">
    <source>
        <dbReference type="SAM" id="Phobius"/>
    </source>
</evidence>
<feature type="transmembrane region" description="Helical" evidence="2">
    <location>
        <begin position="317"/>
        <end position="337"/>
    </location>
</feature>